<name>A0A1V4JWL3_PATFA</name>
<feature type="signal peptide" evidence="2">
    <location>
        <begin position="1"/>
        <end position="29"/>
    </location>
</feature>
<evidence type="ECO:0000313" key="4">
    <source>
        <dbReference type="Proteomes" id="UP000190648"/>
    </source>
</evidence>
<accession>A0A1V4JWL3</accession>
<sequence length="106" mass="11721">MVSKHHSGRSQCFLVICFSLLLQAISVNGVKHLSMLAQAQPEQERRAKATVSTKKPERTGAGKEVQGLKEMKMSEIAKPRCLHLQICCNGSRNDLSSAVVLPFTYH</sequence>
<dbReference type="AlphaFoldDB" id="A0A1V4JWL3"/>
<keyword evidence="2" id="KW-0732">Signal</keyword>
<comment type="caution">
    <text evidence="3">The sequence shown here is derived from an EMBL/GenBank/DDBJ whole genome shotgun (WGS) entry which is preliminary data.</text>
</comment>
<proteinExistence type="predicted"/>
<evidence type="ECO:0000256" key="2">
    <source>
        <dbReference type="SAM" id="SignalP"/>
    </source>
</evidence>
<evidence type="ECO:0000256" key="1">
    <source>
        <dbReference type="SAM" id="MobiDB-lite"/>
    </source>
</evidence>
<dbReference type="EMBL" id="LSYS01005643">
    <property type="protein sequence ID" value="OPJ76533.1"/>
    <property type="molecule type" value="Genomic_DNA"/>
</dbReference>
<feature type="chain" id="PRO_5013342246" evidence="2">
    <location>
        <begin position="30"/>
        <end position="106"/>
    </location>
</feature>
<gene>
    <name evidence="3" type="ORF">AV530_016199</name>
</gene>
<keyword evidence="4" id="KW-1185">Reference proteome</keyword>
<feature type="region of interest" description="Disordered" evidence="1">
    <location>
        <begin position="39"/>
        <end position="69"/>
    </location>
</feature>
<evidence type="ECO:0000313" key="3">
    <source>
        <dbReference type="EMBL" id="OPJ76533.1"/>
    </source>
</evidence>
<feature type="compositionally biased region" description="Basic and acidic residues" evidence="1">
    <location>
        <begin position="54"/>
        <end position="69"/>
    </location>
</feature>
<reference evidence="3 4" key="1">
    <citation type="submission" date="2016-02" db="EMBL/GenBank/DDBJ databases">
        <title>Band-tailed pigeon sequencing and assembly.</title>
        <authorList>
            <person name="Soares A.E."/>
            <person name="Novak B.J."/>
            <person name="Rice E.S."/>
            <person name="O'Connell B."/>
            <person name="Chang D."/>
            <person name="Weber S."/>
            <person name="Shapiro B."/>
        </authorList>
    </citation>
    <scope>NUCLEOTIDE SEQUENCE [LARGE SCALE GENOMIC DNA]</scope>
    <source>
        <strain evidence="3">BTP2013</strain>
        <tissue evidence="3">Blood</tissue>
    </source>
</reference>
<dbReference type="Proteomes" id="UP000190648">
    <property type="component" value="Unassembled WGS sequence"/>
</dbReference>
<protein>
    <submittedName>
        <fullName evidence="3">Uncharacterized protein</fullName>
    </submittedName>
</protein>
<organism evidence="3 4">
    <name type="scientific">Patagioenas fasciata monilis</name>
    <dbReference type="NCBI Taxonomy" id="372326"/>
    <lineage>
        <taxon>Eukaryota</taxon>
        <taxon>Metazoa</taxon>
        <taxon>Chordata</taxon>
        <taxon>Craniata</taxon>
        <taxon>Vertebrata</taxon>
        <taxon>Euteleostomi</taxon>
        <taxon>Archelosauria</taxon>
        <taxon>Archosauria</taxon>
        <taxon>Dinosauria</taxon>
        <taxon>Saurischia</taxon>
        <taxon>Theropoda</taxon>
        <taxon>Coelurosauria</taxon>
        <taxon>Aves</taxon>
        <taxon>Neognathae</taxon>
        <taxon>Neoaves</taxon>
        <taxon>Columbimorphae</taxon>
        <taxon>Columbiformes</taxon>
        <taxon>Columbidae</taxon>
        <taxon>Patagioenas</taxon>
    </lineage>
</organism>